<feature type="compositionally biased region" description="Basic and acidic residues" evidence="1">
    <location>
        <begin position="325"/>
        <end position="341"/>
    </location>
</feature>
<feature type="region of interest" description="Disordered" evidence="1">
    <location>
        <begin position="269"/>
        <end position="376"/>
    </location>
</feature>
<accession>A0A0D2GR71</accession>
<dbReference type="Proteomes" id="UP000053617">
    <property type="component" value="Unassembled WGS sequence"/>
</dbReference>
<dbReference type="GeneID" id="25297954"/>
<dbReference type="RefSeq" id="XP_013267954.1">
    <property type="nucleotide sequence ID" value="XM_013412500.1"/>
</dbReference>
<evidence type="ECO:0000256" key="2">
    <source>
        <dbReference type="SAM" id="Phobius"/>
    </source>
</evidence>
<dbReference type="OrthoDB" id="4161485at2759"/>
<feature type="compositionally biased region" description="Acidic residues" evidence="1">
    <location>
        <begin position="313"/>
        <end position="324"/>
    </location>
</feature>
<feature type="transmembrane region" description="Helical" evidence="2">
    <location>
        <begin position="48"/>
        <end position="68"/>
    </location>
</feature>
<dbReference type="EMBL" id="KN847482">
    <property type="protein sequence ID" value="KIX00818.1"/>
    <property type="molecule type" value="Genomic_DNA"/>
</dbReference>
<evidence type="ECO:0000313" key="3">
    <source>
        <dbReference type="EMBL" id="KIX00818.1"/>
    </source>
</evidence>
<reference evidence="3 4" key="1">
    <citation type="submission" date="2015-01" db="EMBL/GenBank/DDBJ databases">
        <title>The Genome Sequence of Rhinocladiella mackenzie CBS 650.93.</title>
        <authorList>
            <consortium name="The Broad Institute Genomics Platform"/>
            <person name="Cuomo C."/>
            <person name="de Hoog S."/>
            <person name="Gorbushina A."/>
            <person name="Stielow B."/>
            <person name="Teixiera M."/>
            <person name="Abouelleil A."/>
            <person name="Chapman S.B."/>
            <person name="Priest M."/>
            <person name="Young S.K."/>
            <person name="Wortman J."/>
            <person name="Nusbaum C."/>
            <person name="Birren B."/>
        </authorList>
    </citation>
    <scope>NUCLEOTIDE SEQUENCE [LARGE SCALE GENOMIC DNA]</scope>
    <source>
        <strain evidence="3 4">CBS 650.93</strain>
    </source>
</reference>
<feature type="compositionally biased region" description="Basic and acidic residues" evidence="1">
    <location>
        <begin position="292"/>
        <end position="302"/>
    </location>
</feature>
<dbReference type="VEuPathDB" id="FungiDB:Z518_09883"/>
<evidence type="ECO:0000256" key="1">
    <source>
        <dbReference type="SAM" id="MobiDB-lite"/>
    </source>
</evidence>
<proteinExistence type="predicted"/>
<keyword evidence="2" id="KW-0812">Transmembrane</keyword>
<keyword evidence="2" id="KW-1133">Transmembrane helix</keyword>
<dbReference type="HOGENOM" id="CLU_062486_0_0_1"/>
<feature type="compositionally biased region" description="Basic and acidic residues" evidence="1">
    <location>
        <begin position="367"/>
        <end position="376"/>
    </location>
</feature>
<gene>
    <name evidence="3" type="ORF">Z518_09883</name>
</gene>
<organism evidence="3 4">
    <name type="scientific">Rhinocladiella mackenziei CBS 650.93</name>
    <dbReference type="NCBI Taxonomy" id="1442369"/>
    <lineage>
        <taxon>Eukaryota</taxon>
        <taxon>Fungi</taxon>
        <taxon>Dikarya</taxon>
        <taxon>Ascomycota</taxon>
        <taxon>Pezizomycotina</taxon>
        <taxon>Eurotiomycetes</taxon>
        <taxon>Chaetothyriomycetidae</taxon>
        <taxon>Chaetothyriales</taxon>
        <taxon>Herpotrichiellaceae</taxon>
        <taxon>Rhinocladiella</taxon>
    </lineage>
</organism>
<keyword evidence="4" id="KW-1185">Reference proteome</keyword>
<sequence length="376" mass="43270">MLDGQELNKKVGSRFRLALLVLANHHQPSHSHRFCYRQAVSLLNPPQLGLHNLFVCLFFVVVYDYPVVVAGSSQCLVPTTPPSRPHPVAIITITMCNLLIPLCPFVLYSITTSTAQELQPSSSFADAKILFSYLSKRPYHRSSSNHQSRHQTYPLPKPLALKTTKLYKRTNWHTCPCFFRRVSVLHPLPGPSRPTFGSAYQYCSRCSSAAKLLRPMRLGGIGDSSVRNDPYWNRCIFAGARVVFEDDEDDYLGDGEDHSNLRAVPVIFQPVHVQPQPQTRNQTMTKQVRYRPRQESQWDRRNGQHRQRRQSETDSESESNDDEYQYEHRWTPWTDRAEGEAKSNYSGSNNRSPSYQADLDSYLNETYETRENDNTR</sequence>
<protein>
    <submittedName>
        <fullName evidence="3">Uncharacterized protein</fullName>
    </submittedName>
</protein>
<evidence type="ECO:0000313" key="4">
    <source>
        <dbReference type="Proteomes" id="UP000053617"/>
    </source>
</evidence>
<feature type="transmembrane region" description="Helical" evidence="2">
    <location>
        <begin position="88"/>
        <end position="110"/>
    </location>
</feature>
<keyword evidence="2" id="KW-0472">Membrane</keyword>
<name>A0A0D2GR71_9EURO</name>
<dbReference type="AlphaFoldDB" id="A0A0D2GR71"/>
<feature type="compositionally biased region" description="Polar residues" evidence="1">
    <location>
        <begin position="343"/>
        <end position="355"/>
    </location>
</feature>
<feature type="compositionally biased region" description="Polar residues" evidence="1">
    <location>
        <begin position="275"/>
        <end position="286"/>
    </location>
</feature>